<keyword evidence="1" id="KW-0812">Transmembrane</keyword>
<sequence length="363" mass="39244">MDPLASLASGLFSAFSPLLSSSAQHQQQQFLLLPLPVAAARALTVLRRLLLFATQAFISLFFMFLSALAPAPPPQPPALAPTLPRAEPGSPAGDTCVGRALAHVLSVASRLPVASRKYELVRGLAERLLDDNVRARAGAVNRAALAGAFARTLRQLESAAGGEWPGMELAVRAVRTGVRWWRPAAASSLDEGFGGPAAEKLAAELLWLGQKMAECGAAREAVVQFGDAARLGSRALVAEPALQVSLLRLAVFLFQHANSREFEQGAGGKDTGAVAEQRMAMLRSWLPLLCRGSNGTDAPVLTGREREEMVAVLEDLIDKLSWEQREEVLSLWLHHFAACPDTDWPNLESPYTRWYVESRRLLA</sequence>
<organism evidence="2 3">
    <name type="scientific">Setaria viridis</name>
    <name type="common">Green bristlegrass</name>
    <name type="synonym">Setaria italica subsp. viridis</name>
    <dbReference type="NCBI Taxonomy" id="4556"/>
    <lineage>
        <taxon>Eukaryota</taxon>
        <taxon>Viridiplantae</taxon>
        <taxon>Streptophyta</taxon>
        <taxon>Embryophyta</taxon>
        <taxon>Tracheophyta</taxon>
        <taxon>Spermatophyta</taxon>
        <taxon>Magnoliopsida</taxon>
        <taxon>Liliopsida</taxon>
        <taxon>Poales</taxon>
        <taxon>Poaceae</taxon>
        <taxon>PACMAD clade</taxon>
        <taxon>Panicoideae</taxon>
        <taxon>Panicodae</taxon>
        <taxon>Paniceae</taxon>
        <taxon>Cenchrinae</taxon>
        <taxon>Setaria</taxon>
    </lineage>
</organism>
<dbReference type="InterPro" id="IPR038920">
    <property type="entry name" value="At3g05675-like"/>
</dbReference>
<evidence type="ECO:0000313" key="2">
    <source>
        <dbReference type="EMBL" id="TKW41659.1"/>
    </source>
</evidence>
<keyword evidence="1" id="KW-1133">Transmembrane helix</keyword>
<dbReference type="AlphaFoldDB" id="A0A4U6WJN7"/>
<proteinExistence type="predicted"/>
<protein>
    <submittedName>
        <fullName evidence="2">Uncharacterized protein</fullName>
    </submittedName>
</protein>
<keyword evidence="1" id="KW-0472">Membrane</keyword>
<evidence type="ECO:0000256" key="1">
    <source>
        <dbReference type="SAM" id="Phobius"/>
    </source>
</evidence>
<evidence type="ECO:0000313" key="3">
    <source>
        <dbReference type="Proteomes" id="UP000298652"/>
    </source>
</evidence>
<dbReference type="OMA" id="YCSSSDW"/>
<name>A0A4U6WJN7_SETVI</name>
<gene>
    <name evidence="2" type="ORF">SEVIR_1G331700v2</name>
</gene>
<accession>A0A4U6WJN7</accession>
<feature type="transmembrane region" description="Helical" evidence="1">
    <location>
        <begin position="46"/>
        <end position="69"/>
    </location>
</feature>
<dbReference type="PANTHER" id="PTHR31060">
    <property type="entry name" value="OSJNBA0011J08.25 PROTEIN-RELATED"/>
    <property type="match status" value="1"/>
</dbReference>
<dbReference type="GO" id="GO:0016567">
    <property type="term" value="P:protein ubiquitination"/>
    <property type="evidence" value="ECO:0007669"/>
    <property type="project" value="UniProtKB-UniPathway"/>
</dbReference>
<reference evidence="2" key="1">
    <citation type="submission" date="2019-03" db="EMBL/GenBank/DDBJ databases">
        <title>WGS assembly of Setaria viridis.</title>
        <authorList>
            <person name="Huang P."/>
            <person name="Jenkins J."/>
            <person name="Grimwood J."/>
            <person name="Barry K."/>
            <person name="Healey A."/>
            <person name="Mamidi S."/>
            <person name="Sreedasyam A."/>
            <person name="Shu S."/>
            <person name="Feldman M."/>
            <person name="Wu J."/>
            <person name="Yu Y."/>
            <person name="Chen C."/>
            <person name="Johnson J."/>
            <person name="Rokhsar D."/>
            <person name="Baxter I."/>
            <person name="Schmutz J."/>
            <person name="Brutnell T."/>
            <person name="Kellogg E."/>
        </authorList>
    </citation>
    <scope>NUCLEOTIDE SEQUENCE [LARGE SCALE GENOMIC DNA]</scope>
</reference>
<dbReference type="Proteomes" id="UP000298652">
    <property type="component" value="Chromosome 1"/>
</dbReference>
<dbReference type="PANTHER" id="PTHR31060:SF4">
    <property type="entry name" value="1,8-CINEOLE SYNTHASE"/>
    <property type="match status" value="1"/>
</dbReference>
<dbReference type="Gramene" id="TKW41659">
    <property type="protein sequence ID" value="TKW41659"/>
    <property type="gene ID" value="SEVIR_1G331700v2"/>
</dbReference>
<keyword evidence="3" id="KW-1185">Reference proteome</keyword>
<dbReference type="UniPathway" id="UPA00143"/>
<dbReference type="EMBL" id="CM016552">
    <property type="protein sequence ID" value="TKW41659.1"/>
    <property type="molecule type" value="Genomic_DNA"/>
</dbReference>